<evidence type="ECO:0000313" key="2">
    <source>
        <dbReference type="EMBL" id="KIN95416.1"/>
    </source>
</evidence>
<accession>A0A0C3JCN1</accession>
<evidence type="ECO:0000313" key="3">
    <source>
        <dbReference type="Proteomes" id="UP000054217"/>
    </source>
</evidence>
<feature type="compositionally biased region" description="Basic residues" evidence="1">
    <location>
        <begin position="21"/>
        <end position="36"/>
    </location>
</feature>
<feature type="region of interest" description="Disordered" evidence="1">
    <location>
        <begin position="16"/>
        <end position="61"/>
    </location>
</feature>
<gene>
    <name evidence="2" type="ORF">M404DRAFT_34162</name>
</gene>
<proteinExistence type="predicted"/>
<evidence type="ECO:0000256" key="1">
    <source>
        <dbReference type="SAM" id="MobiDB-lite"/>
    </source>
</evidence>
<reference evidence="3" key="2">
    <citation type="submission" date="2015-01" db="EMBL/GenBank/DDBJ databases">
        <title>Evolutionary Origins and Diversification of the Mycorrhizal Mutualists.</title>
        <authorList>
            <consortium name="DOE Joint Genome Institute"/>
            <consortium name="Mycorrhizal Genomics Consortium"/>
            <person name="Kohler A."/>
            <person name="Kuo A."/>
            <person name="Nagy L.G."/>
            <person name="Floudas D."/>
            <person name="Copeland A."/>
            <person name="Barry K.W."/>
            <person name="Cichocki N."/>
            <person name="Veneault-Fourrey C."/>
            <person name="LaButti K."/>
            <person name="Lindquist E.A."/>
            <person name="Lipzen A."/>
            <person name="Lundell T."/>
            <person name="Morin E."/>
            <person name="Murat C."/>
            <person name="Riley R."/>
            <person name="Ohm R."/>
            <person name="Sun H."/>
            <person name="Tunlid A."/>
            <person name="Henrissat B."/>
            <person name="Grigoriev I.V."/>
            <person name="Hibbett D.S."/>
            <person name="Martin F."/>
        </authorList>
    </citation>
    <scope>NUCLEOTIDE SEQUENCE [LARGE SCALE GENOMIC DNA]</scope>
    <source>
        <strain evidence="3">Marx 270</strain>
    </source>
</reference>
<feature type="compositionally biased region" description="Basic and acidic residues" evidence="1">
    <location>
        <begin position="44"/>
        <end position="54"/>
    </location>
</feature>
<protein>
    <submittedName>
        <fullName evidence="2">Uncharacterized protein</fullName>
    </submittedName>
</protein>
<organism evidence="2 3">
    <name type="scientific">Pisolithus tinctorius Marx 270</name>
    <dbReference type="NCBI Taxonomy" id="870435"/>
    <lineage>
        <taxon>Eukaryota</taxon>
        <taxon>Fungi</taxon>
        <taxon>Dikarya</taxon>
        <taxon>Basidiomycota</taxon>
        <taxon>Agaricomycotina</taxon>
        <taxon>Agaricomycetes</taxon>
        <taxon>Agaricomycetidae</taxon>
        <taxon>Boletales</taxon>
        <taxon>Sclerodermatineae</taxon>
        <taxon>Pisolithaceae</taxon>
        <taxon>Pisolithus</taxon>
    </lineage>
</organism>
<keyword evidence="3" id="KW-1185">Reference proteome</keyword>
<dbReference type="AlphaFoldDB" id="A0A0C3JCN1"/>
<name>A0A0C3JCN1_PISTI</name>
<dbReference type="EMBL" id="KN832068">
    <property type="protein sequence ID" value="KIN95416.1"/>
    <property type="molecule type" value="Genomic_DNA"/>
</dbReference>
<dbReference type="HOGENOM" id="CLU_2185035_0_0_1"/>
<reference evidence="2 3" key="1">
    <citation type="submission" date="2014-04" db="EMBL/GenBank/DDBJ databases">
        <authorList>
            <consortium name="DOE Joint Genome Institute"/>
            <person name="Kuo A."/>
            <person name="Kohler A."/>
            <person name="Costa M.D."/>
            <person name="Nagy L.G."/>
            <person name="Floudas D."/>
            <person name="Copeland A."/>
            <person name="Barry K.W."/>
            <person name="Cichocki N."/>
            <person name="Veneault-Fourrey C."/>
            <person name="LaButti K."/>
            <person name="Lindquist E.A."/>
            <person name="Lipzen A."/>
            <person name="Lundell T."/>
            <person name="Morin E."/>
            <person name="Murat C."/>
            <person name="Sun H."/>
            <person name="Tunlid A."/>
            <person name="Henrissat B."/>
            <person name="Grigoriev I.V."/>
            <person name="Hibbett D.S."/>
            <person name="Martin F."/>
            <person name="Nordberg H.P."/>
            <person name="Cantor M.N."/>
            <person name="Hua S.X."/>
        </authorList>
    </citation>
    <scope>NUCLEOTIDE SEQUENCE [LARGE SCALE GENOMIC DNA]</scope>
    <source>
        <strain evidence="2 3">Marx 270</strain>
    </source>
</reference>
<sequence>MRSDALHKPITPAISYNLLKVPRRPPKNPPYHRRRNLSTSQQSHQKDVEEHDAHAPASLKKQPVMCRQNYRLTEVLNHPYSKAECLKRPAGTADWWRAKGPATRAFTRL</sequence>
<dbReference type="Proteomes" id="UP000054217">
    <property type="component" value="Unassembled WGS sequence"/>
</dbReference>
<dbReference type="InParanoid" id="A0A0C3JCN1"/>